<accession>A0A0H2XKP4</accession>
<sequence>MEYGMNVKKLFALKAPCKNCPFLKENGIELVEGRLDSIKEDLINNDETPFFCHKTTYSSGGFYDEETEAYVNSGQESYCMGAMAYLYAKNRLNVPTRIGLVMGMCDIEDIKNTIPFIKIE</sequence>
<keyword evidence="2" id="KW-1185">Reference proteome</keyword>
<dbReference type="HOGENOM" id="CLU_143397_0_0_6"/>
<evidence type="ECO:0000313" key="1">
    <source>
        <dbReference type="EMBL" id="ABF67818.1"/>
    </source>
</evidence>
<proteinExistence type="predicted"/>
<protein>
    <submittedName>
        <fullName evidence="1">Uncharacterized protein</fullName>
    </submittedName>
</protein>
<dbReference type="KEGG" id="ecv:APECO1_O1R133"/>
<dbReference type="Proteomes" id="UP000008216">
    <property type="component" value="Plasmid pAPEC-O1-R"/>
</dbReference>
<dbReference type="EMBL" id="DQ517526">
    <property type="protein sequence ID" value="ABF67818.1"/>
    <property type="molecule type" value="Genomic_DNA"/>
</dbReference>
<name>A0A0H2XKP4_ECOK1</name>
<geneLocation type="plasmid" evidence="1 2">
    <name>pAPEC-O1-R</name>
</geneLocation>
<organism evidence="1 2">
    <name type="scientific">Escherichia coli O1:K1 / APEC</name>
    <dbReference type="NCBI Taxonomy" id="405955"/>
    <lineage>
        <taxon>Bacteria</taxon>
        <taxon>Pseudomonadati</taxon>
        <taxon>Pseudomonadota</taxon>
        <taxon>Gammaproteobacteria</taxon>
        <taxon>Enterobacterales</taxon>
        <taxon>Enterobacteriaceae</taxon>
        <taxon>Escherichia</taxon>
    </lineage>
</organism>
<gene>
    <name evidence="1" type="ORF">APECO1_O1R133</name>
</gene>
<dbReference type="AlphaFoldDB" id="A0A0H2XKP4"/>
<reference evidence="1 2" key="1">
    <citation type="journal article" date="2006" name="Antimicrob. Agents Chemother.">
        <title>Complete DNA sequence, comparative genomics, and prevalence of an IncHI2 plasmid occurring among extraintestinal pathogenic Escherichia coli isolates.</title>
        <authorList>
            <person name="Johnson T.J."/>
            <person name="Wannemeuhler Y.M."/>
            <person name="Scaccianoce J.A."/>
            <person name="Johnson S.J."/>
            <person name="Nolan L.K."/>
        </authorList>
    </citation>
    <scope>NUCLEOTIDE SEQUENCE [LARGE SCALE GENOMIC DNA]</scope>
    <source>
        <strain evidence="1">APEC O1</strain>
        <plasmid evidence="2">pAPEC-O1-R</plasmid>
    </source>
</reference>
<evidence type="ECO:0000313" key="2">
    <source>
        <dbReference type="Proteomes" id="UP000008216"/>
    </source>
</evidence>
<keyword evidence="1" id="KW-0614">Plasmid</keyword>